<dbReference type="InterPro" id="IPR036514">
    <property type="entry name" value="SGNH_hydro_sf"/>
</dbReference>
<evidence type="ECO:0000313" key="2">
    <source>
        <dbReference type="EMBL" id="GAA4401691.1"/>
    </source>
</evidence>
<dbReference type="NCBIfam" id="NF043016">
    <property type="entry name" value="DigluglyOctase"/>
    <property type="match status" value="1"/>
</dbReference>
<keyword evidence="2" id="KW-0378">Hydrolase</keyword>
<evidence type="ECO:0000313" key="3">
    <source>
        <dbReference type="Proteomes" id="UP001500635"/>
    </source>
</evidence>
<dbReference type="Proteomes" id="UP001500635">
    <property type="component" value="Unassembled WGS sequence"/>
</dbReference>
<proteinExistence type="predicted"/>
<dbReference type="GO" id="GO:0016787">
    <property type="term" value="F:hydrolase activity"/>
    <property type="evidence" value="ECO:0007669"/>
    <property type="project" value="UniProtKB-KW"/>
</dbReference>
<dbReference type="Pfam" id="PF13472">
    <property type="entry name" value="Lipase_GDSL_2"/>
    <property type="match status" value="1"/>
</dbReference>
<dbReference type="CDD" id="cd00229">
    <property type="entry name" value="SGNH_hydrolase"/>
    <property type="match status" value="1"/>
</dbReference>
<accession>A0ABP8K733</accession>
<name>A0ABP8K733_9ACTN</name>
<evidence type="ECO:0000259" key="1">
    <source>
        <dbReference type="Pfam" id="PF13472"/>
    </source>
</evidence>
<dbReference type="RefSeq" id="WP_344999668.1">
    <property type="nucleotide sequence ID" value="NZ_BAABFR010000090.1"/>
</dbReference>
<dbReference type="InterPro" id="IPR013830">
    <property type="entry name" value="SGNH_hydro"/>
</dbReference>
<protein>
    <submittedName>
        <fullName evidence="2">SGNH/GDSL hydrolase family protein</fullName>
    </submittedName>
</protein>
<reference evidence="3" key="1">
    <citation type="journal article" date="2019" name="Int. J. Syst. Evol. Microbiol.">
        <title>The Global Catalogue of Microorganisms (GCM) 10K type strain sequencing project: providing services to taxonomists for standard genome sequencing and annotation.</title>
        <authorList>
            <consortium name="The Broad Institute Genomics Platform"/>
            <consortium name="The Broad Institute Genome Sequencing Center for Infectious Disease"/>
            <person name="Wu L."/>
            <person name="Ma J."/>
        </authorList>
    </citation>
    <scope>NUCLEOTIDE SEQUENCE [LARGE SCALE GENOMIC DNA]</scope>
    <source>
        <strain evidence="3">JCM 17688</strain>
    </source>
</reference>
<comment type="caution">
    <text evidence="2">The sequence shown here is derived from an EMBL/GenBank/DDBJ whole genome shotgun (WGS) entry which is preliminary data.</text>
</comment>
<feature type="domain" description="SGNH hydrolase-type esterase" evidence="1">
    <location>
        <begin position="27"/>
        <end position="222"/>
    </location>
</feature>
<keyword evidence="3" id="KW-1185">Reference proteome</keyword>
<gene>
    <name evidence="2" type="ORF">GCM10023147_41570</name>
</gene>
<dbReference type="InterPro" id="IPR050023">
    <property type="entry name" value="OctT"/>
</dbReference>
<dbReference type="EMBL" id="BAABFR010000090">
    <property type="protein sequence ID" value="GAA4401691.1"/>
    <property type="molecule type" value="Genomic_DNA"/>
</dbReference>
<organism evidence="2 3">
    <name type="scientific">Tsukamurella soli</name>
    <dbReference type="NCBI Taxonomy" id="644556"/>
    <lineage>
        <taxon>Bacteria</taxon>
        <taxon>Bacillati</taxon>
        <taxon>Actinomycetota</taxon>
        <taxon>Actinomycetes</taxon>
        <taxon>Mycobacteriales</taxon>
        <taxon>Tsukamurellaceae</taxon>
        <taxon>Tsukamurella</taxon>
    </lineage>
</organism>
<dbReference type="SUPFAM" id="SSF52266">
    <property type="entry name" value="SGNH hydrolase"/>
    <property type="match status" value="1"/>
</dbReference>
<sequence length="243" mass="26518">MTAPISARPGRLLVLCDSLGYYGPQGGLPADDPRIWPNLVAGRLGLSAELVGRVGWTTRDGWWAVTQDPRVWAAMPEVDAVVLALGGMDSLPSPVPTALRESIRYIRPAALRARVRDGYGRMQRRFAPVGWPMALPPAVTVEYLERIRAAVTTLRPAAPLAVLAPPTHRAYAYGYAHPGRARTDTAMRRWADRAGVAYIPVGDLSEWAFDLGANNIDGIHWSFDVHRRVADRVAAALGPEVQL</sequence>
<dbReference type="Gene3D" id="3.40.50.1110">
    <property type="entry name" value="SGNH hydrolase"/>
    <property type="match status" value="1"/>
</dbReference>